<reference evidence="3" key="1">
    <citation type="journal article" date="2019" name="Int. J. Syst. Evol. Microbiol.">
        <title>The Global Catalogue of Microorganisms (GCM) 10K type strain sequencing project: providing services to taxonomists for standard genome sequencing and annotation.</title>
        <authorList>
            <consortium name="The Broad Institute Genomics Platform"/>
            <consortium name="The Broad Institute Genome Sequencing Center for Infectious Disease"/>
            <person name="Wu L."/>
            <person name="Ma J."/>
        </authorList>
    </citation>
    <scope>NUCLEOTIDE SEQUENCE [LARGE SCALE GENOMIC DNA]</scope>
    <source>
        <strain evidence="3">JCM 17804</strain>
    </source>
</reference>
<gene>
    <name evidence="2" type="ORF">GCM10023165_18320</name>
</gene>
<evidence type="ECO:0000256" key="1">
    <source>
        <dbReference type="SAM" id="MobiDB-lite"/>
    </source>
</evidence>
<proteinExistence type="predicted"/>
<organism evidence="2 3">
    <name type="scientific">Variovorax defluvii</name>
    <dbReference type="NCBI Taxonomy" id="913761"/>
    <lineage>
        <taxon>Bacteria</taxon>
        <taxon>Pseudomonadati</taxon>
        <taxon>Pseudomonadota</taxon>
        <taxon>Betaproteobacteria</taxon>
        <taxon>Burkholderiales</taxon>
        <taxon>Comamonadaceae</taxon>
        <taxon>Variovorax</taxon>
    </lineage>
</organism>
<evidence type="ECO:0000313" key="3">
    <source>
        <dbReference type="Proteomes" id="UP001500975"/>
    </source>
</evidence>
<feature type="region of interest" description="Disordered" evidence="1">
    <location>
        <begin position="44"/>
        <end position="63"/>
    </location>
</feature>
<protein>
    <submittedName>
        <fullName evidence="2">Uncharacterized protein</fullName>
    </submittedName>
</protein>
<evidence type="ECO:0000313" key="2">
    <source>
        <dbReference type="EMBL" id="GAA4339171.1"/>
    </source>
</evidence>
<sequence length="63" mass="7093">MTEVPERLYVAGKADPLRDALGRVATVLLQEFEHGTADLRELTIRRAAQPEDGRRQESEETAE</sequence>
<keyword evidence="3" id="KW-1185">Reference proteome</keyword>
<name>A0ABP8HGY6_9BURK</name>
<dbReference type="Proteomes" id="UP001500975">
    <property type="component" value="Unassembled WGS sequence"/>
</dbReference>
<dbReference type="EMBL" id="BAABGJ010000015">
    <property type="protein sequence ID" value="GAA4339171.1"/>
    <property type="molecule type" value="Genomic_DNA"/>
</dbReference>
<accession>A0ABP8HGY6</accession>
<comment type="caution">
    <text evidence="2">The sequence shown here is derived from an EMBL/GenBank/DDBJ whole genome shotgun (WGS) entry which is preliminary data.</text>
</comment>